<keyword evidence="1" id="KW-0805">Transcription regulation</keyword>
<name>A0A7W6F2S6_9SPHN</name>
<dbReference type="Proteomes" id="UP000538670">
    <property type="component" value="Unassembled WGS sequence"/>
</dbReference>
<dbReference type="InterPro" id="IPR012318">
    <property type="entry name" value="HTH_CRP"/>
</dbReference>
<dbReference type="SUPFAM" id="SSF46785">
    <property type="entry name" value="Winged helix' DNA-binding domain"/>
    <property type="match status" value="1"/>
</dbReference>
<dbReference type="SUPFAM" id="SSF51206">
    <property type="entry name" value="cAMP-binding domain-like"/>
    <property type="match status" value="1"/>
</dbReference>
<protein>
    <submittedName>
        <fullName evidence="5">CRP-like cAMP-binding protein</fullName>
    </submittedName>
</protein>
<dbReference type="EMBL" id="JACIDH010000005">
    <property type="protein sequence ID" value="MBB3879226.1"/>
    <property type="molecule type" value="Genomic_DNA"/>
</dbReference>
<dbReference type="GO" id="GO:0006355">
    <property type="term" value="P:regulation of DNA-templated transcription"/>
    <property type="evidence" value="ECO:0007669"/>
    <property type="project" value="InterPro"/>
</dbReference>
<dbReference type="Gene3D" id="2.60.120.10">
    <property type="entry name" value="Jelly Rolls"/>
    <property type="match status" value="1"/>
</dbReference>
<dbReference type="AlphaFoldDB" id="A0A7W6F2S6"/>
<evidence type="ECO:0000256" key="1">
    <source>
        <dbReference type="ARBA" id="ARBA00023015"/>
    </source>
</evidence>
<evidence type="ECO:0000313" key="6">
    <source>
        <dbReference type="Proteomes" id="UP000538670"/>
    </source>
</evidence>
<feature type="domain" description="HTH crp-type" evidence="4">
    <location>
        <begin position="164"/>
        <end position="238"/>
    </location>
</feature>
<dbReference type="Pfam" id="PF13545">
    <property type="entry name" value="HTH_Crp_2"/>
    <property type="match status" value="1"/>
</dbReference>
<dbReference type="InterPro" id="IPR014710">
    <property type="entry name" value="RmlC-like_jellyroll"/>
</dbReference>
<evidence type="ECO:0000256" key="3">
    <source>
        <dbReference type="ARBA" id="ARBA00023163"/>
    </source>
</evidence>
<dbReference type="InterPro" id="IPR000595">
    <property type="entry name" value="cNMP-bd_dom"/>
</dbReference>
<keyword evidence="6" id="KW-1185">Reference proteome</keyword>
<dbReference type="Gene3D" id="1.10.10.10">
    <property type="entry name" value="Winged helix-like DNA-binding domain superfamily/Winged helix DNA-binding domain"/>
    <property type="match status" value="1"/>
</dbReference>
<keyword evidence="2" id="KW-0238">DNA-binding</keyword>
<keyword evidence="3" id="KW-0804">Transcription</keyword>
<evidence type="ECO:0000259" key="4">
    <source>
        <dbReference type="PROSITE" id="PS51063"/>
    </source>
</evidence>
<dbReference type="PROSITE" id="PS51063">
    <property type="entry name" value="HTH_CRP_2"/>
    <property type="match status" value="1"/>
</dbReference>
<sequence length="263" mass="29814">MPTSAIDTLEGDAFVSKPLRHTNLFLKGRGREAMTPDDMAVLEDSVADVIAMPARKIVIRRDERVRYSSLLLEGVMCRYMDDRQGNRQIVAFHVPGDFVDLHAFPMRYLDHDVATLTPVRVATVGHDRLESILQHRPRLTRMLWFSTLLDAAMHREWVFRLGRLEADGRVAHLFCELHERLAMVDLVRDGMFRFPVTQIDLAEAAGITPVHLNRVLRSLRERGLMTFRSGEVHILDPKALRALADFDSGYLFGGGPAMNEKGA</sequence>
<evidence type="ECO:0000313" key="5">
    <source>
        <dbReference type="EMBL" id="MBB3879226.1"/>
    </source>
</evidence>
<proteinExistence type="predicted"/>
<dbReference type="CDD" id="cd00038">
    <property type="entry name" value="CAP_ED"/>
    <property type="match status" value="1"/>
</dbReference>
<comment type="caution">
    <text evidence="5">The sequence shown here is derived from an EMBL/GenBank/DDBJ whole genome shotgun (WGS) entry which is preliminary data.</text>
</comment>
<dbReference type="InterPro" id="IPR036388">
    <property type="entry name" value="WH-like_DNA-bd_sf"/>
</dbReference>
<dbReference type="SMART" id="SM00419">
    <property type="entry name" value="HTH_CRP"/>
    <property type="match status" value="1"/>
</dbReference>
<dbReference type="RefSeq" id="WP_183951416.1">
    <property type="nucleotide sequence ID" value="NZ_CP189888.1"/>
</dbReference>
<accession>A0A7W6F2S6</accession>
<evidence type="ECO:0000256" key="2">
    <source>
        <dbReference type="ARBA" id="ARBA00023125"/>
    </source>
</evidence>
<organism evidence="5 6">
    <name type="scientific">Sphingomonas pseudosanguinis</name>
    <dbReference type="NCBI Taxonomy" id="413712"/>
    <lineage>
        <taxon>Bacteria</taxon>
        <taxon>Pseudomonadati</taxon>
        <taxon>Pseudomonadota</taxon>
        <taxon>Alphaproteobacteria</taxon>
        <taxon>Sphingomonadales</taxon>
        <taxon>Sphingomonadaceae</taxon>
        <taxon>Sphingomonas</taxon>
    </lineage>
</organism>
<dbReference type="GO" id="GO:0003677">
    <property type="term" value="F:DNA binding"/>
    <property type="evidence" value="ECO:0007669"/>
    <property type="project" value="UniProtKB-KW"/>
</dbReference>
<dbReference type="Pfam" id="PF00027">
    <property type="entry name" value="cNMP_binding"/>
    <property type="match status" value="1"/>
</dbReference>
<gene>
    <name evidence="5" type="ORF">GGR48_001651</name>
</gene>
<reference evidence="5 6" key="1">
    <citation type="submission" date="2020-08" db="EMBL/GenBank/DDBJ databases">
        <title>Genomic Encyclopedia of Type Strains, Phase IV (KMG-IV): sequencing the most valuable type-strain genomes for metagenomic binning, comparative biology and taxonomic classification.</title>
        <authorList>
            <person name="Goeker M."/>
        </authorList>
    </citation>
    <scope>NUCLEOTIDE SEQUENCE [LARGE SCALE GENOMIC DNA]</scope>
    <source>
        <strain evidence="5 6">DSM 19512</strain>
    </source>
</reference>
<dbReference type="InterPro" id="IPR018490">
    <property type="entry name" value="cNMP-bd_dom_sf"/>
</dbReference>
<dbReference type="InterPro" id="IPR036390">
    <property type="entry name" value="WH_DNA-bd_sf"/>
</dbReference>